<dbReference type="SMART" id="SM00089">
    <property type="entry name" value="PKD"/>
    <property type="match status" value="2"/>
</dbReference>
<dbReference type="AlphaFoldDB" id="A0A9Q5GMF4"/>
<dbReference type="OrthoDB" id="1490014at2"/>
<feature type="domain" description="PKD" evidence="2">
    <location>
        <begin position="419"/>
        <end position="466"/>
    </location>
</feature>
<keyword evidence="1" id="KW-0732">Signal</keyword>
<dbReference type="PROSITE" id="PS50093">
    <property type="entry name" value="PKD"/>
    <property type="match status" value="2"/>
</dbReference>
<dbReference type="Pfam" id="PF13585">
    <property type="entry name" value="CHU_C"/>
    <property type="match status" value="1"/>
</dbReference>
<dbReference type="CDD" id="cd00146">
    <property type="entry name" value="PKD"/>
    <property type="match status" value="2"/>
</dbReference>
<dbReference type="SUPFAM" id="SSF49299">
    <property type="entry name" value="PKD domain"/>
    <property type="match status" value="2"/>
</dbReference>
<comment type="caution">
    <text evidence="3">The sequence shown here is derived from an EMBL/GenBank/DDBJ whole genome shotgun (WGS) entry which is preliminary data.</text>
</comment>
<dbReference type="Proteomes" id="UP000281028">
    <property type="component" value="Unassembled WGS sequence"/>
</dbReference>
<reference evidence="3" key="1">
    <citation type="submission" date="2020-05" db="EMBL/GenBank/DDBJ databases">
        <title>Chitinophaga laudate sp. nov., isolated from a tropical peat swamp.</title>
        <authorList>
            <person name="Goh C.B.S."/>
            <person name="Lee M.S."/>
            <person name="Parimannan S."/>
            <person name="Pasbakhsh P."/>
            <person name="Yule C.M."/>
            <person name="Rajandas H."/>
            <person name="Loke S."/>
            <person name="Croft L."/>
            <person name="Tan J.B.L."/>
        </authorList>
    </citation>
    <scope>NUCLEOTIDE SEQUENCE</scope>
    <source>
        <strain evidence="3">Mgbs1</strain>
    </source>
</reference>
<feature type="chain" id="PRO_5040446230" evidence="1">
    <location>
        <begin position="20"/>
        <end position="872"/>
    </location>
</feature>
<dbReference type="Pfam" id="PF18911">
    <property type="entry name" value="PKD_4"/>
    <property type="match status" value="2"/>
</dbReference>
<dbReference type="InterPro" id="IPR000601">
    <property type="entry name" value="PKD_dom"/>
</dbReference>
<dbReference type="InterPro" id="IPR013783">
    <property type="entry name" value="Ig-like_fold"/>
</dbReference>
<dbReference type="InterPro" id="IPR026341">
    <property type="entry name" value="T9SS_type_B"/>
</dbReference>
<name>A0A9Q5GMF4_9BACT</name>
<evidence type="ECO:0000313" key="3">
    <source>
        <dbReference type="EMBL" id="NSL88490.1"/>
    </source>
</evidence>
<proteinExistence type="predicted"/>
<organism evidence="3 4">
    <name type="scientific">Chitinophaga solisilvae</name>
    <dbReference type="NCBI Taxonomy" id="1233460"/>
    <lineage>
        <taxon>Bacteria</taxon>
        <taxon>Pseudomonadati</taxon>
        <taxon>Bacteroidota</taxon>
        <taxon>Chitinophagia</taxon>
        <taxon>Chitinophagales</taxon>
        <taxon>Chitinophagaceae</taxon>
        <taxon>Chitinophaga</taxon>
    </lineage>
</organism>
<feature type="domain" description="PKD" evidence="2">
    <location>
        <begin position="333"/>
        <end position="383"/>
    </location>
</feature>
<dbReference type="InterPro" id="IPR022409">
    <property type="entry name" value="PKD/Chitinase_dom"/>
</dbReference>
<dbReference type="Gene3D" id="2.60.40.10">
    <property type="entry name" value="Immunoglobulins"/>
    <property type="match status" value="2"/>
</dbReference>
<accession>A0A9Q5GMF4</accession>
<sequence length="872" mass="96225">MRKLLFIVICLVFSLQAQGSHIIGGQVFYRFLSKTGNTASYQVTLKLYRICESGERIAEMPPAIYLASFDKKDNSFVSSYLINRSGFEVKTLAQIDPCIINPPRVCFQVGTYETIINLPVNAEGYTISFQSCCRDAFMVNILSDPIPGSNDRGTGATYFTEIPGTNAIATGHNSSPAFNKEEATLVCADKKFTYDFSASDPDADSLSYEFCDAYKGGQLTDQSGIPPVSVSPPYNFVSYNNPFNGQSPLGPKVKIDPRTGIISGIAPAAGKYVVTVCVNEFRNGVKIGTLRKDFHVNVTSCVKLVNAAMPEKYADCSSLTITFLNTSTDGKPYFWDFGDGTTLLTNSKAPLQHTYTREGTYKVILYVDKDSNCGDSAIATAFVYPRFDPEFTSAGACMQRPTTFIPDITRIDRGSVEYYHWDFGNGDTTNVKSPQYQYKAPGTYNVQLFLRSTVGCEKTIAHPVTIYDKPPFLAIGDTLLCFRDSLQMWAQSNLPGTFKWSPDNYRILNPTTPNPVVFPRQDTSYTVVFTDRQQCTNEKTVHIDVKDTILVHTIDDSTVCTGDEIHLRSQADDKYAFRWRHISSNTVISNTADALVTPAPPQQSYEIKATLGRCQSADTVTLRVVDPPRPTAAPDTTICFGTPVTLRATGGAYYRWSPSFYIDLPSSAVTIAHPPDTTLYTVTVTDTLGCPKPVTASALVRVVPKVPAFAGNDTIVMLHQPFQLQASGGIRFDWTPSDGLNRTDVFNPVTTANKDITYTVTAYTKEGCSGKDDIFVRFIKGPGIYIPNAFSPNGDGMNDIFRPVPVGIVKIDYFRVYDRWGKLMYSTTSYMKGWDGHINGLPANLGTYVWVVQGQDINNQTVQQKGTVTLVR</sequence>
<dbReference type="EMBL" id="RIAR02000001">
    <property type="protein sequence ID" value="NSL88490.1"/>
    <property type="molecule type" value="Genomic_DNA"/>
</dbReference>
<protein>
    <submittedName>
        <fullName evidence="3">T9SS type B sorting domain-containing protein</fullName>
    </submittedName>
</protein>
<evidence type="ECO:0000256" key="1">
    <source>
        <dbReference type="SAM" id="SignalP"/>
    </source>
</evidence>
<gene>
    <name evidence="3" type="ORF">ECE50_016740</name>
</gene>
<dbReference type="InterPro" id="IPR035986">
    <property type="entry name" value="PKD_dom_sf"/>
</dbReference>
<keyword evidence="4" id="KW-1185">Reference proteome</keyword>
<evidence type="ECO:0000313" key="4">
    <source>
        <dbReference type="Proteomes" id="UP000281028"/>
    </source>
</evidence>
<feature type="signal peptide" evidence="1">
    <location>
        <begin position="1"/>
        <end position="19"/>
    </location>
</feature>
<dbReference type="NCBIfam" id="TIGR04131">
    <property type="entry name" value="Bac_Flav_CTERM"/>
    <property type="match status" value="1"/>
</dbReference>
<evidence type="ECO:0000259" key="2">
    <source>
        <dbReference type="PROSITE" id="PS50093"/>
    </source>
</evidence>